<accession>A0ACD4DEA6</accession>
<gene>
    <name evidence="1" type="ORF">OED52_16880</name>
</gene>
<evidence type="ECO:0000313" key="2">
    <source>
        <dbReference type="Proteomes" id="UP001156484"/>
    </source>
</evidence>
<keyword evidence="2" id="KW-1185">Reference proteome</keyword>
<proteinExistence type="predicted"/>
<evidence type="ECO:0000313" key="1">
    <source>
        <dbReference type="EMBL" id="UYP18316.1"/>
    </source>
</evidence>
<protein>
    <submittedName>
        <fullName evidence="1">ABC transporter substrate-binding protein</fullName>
    </submittedName>
</protein>
<organism evidence="1 2">
    <name type="scientific">Rhodococcus sacchari</name>
    <dbReference type="NCBI Taxonomy" id="2962047"/>
    <lineage>
        <taxon>Bacteria</taxon>
        <taxon>Bacillati</taxon>
        <taxon>Actinomycetota</taxon>
        <taxon>Actinomycetes</taxon>
        <taxon>Mycobacteriales</taxon>
        <taxon>Nocardiaceae</taxon>
        <taxon>Rhodococcus</taxon>
    </lineage>
</organism>
<dbReference type="Proteomes" id="UP001156484">
    <property type="component" value="Chromosome"/>
</dbReference>
<reference evidence="1" key="1">
    <citation type="submission" date="2022-10" db="EMBL/GenBank/DDBJ databases">
        <title>Rhodococcus ferula Z13 complete genome.</title>
        <authorList>
            <person name="Long X."/>
            <person name="Zang M."/>
        </authorList>
    </citation>
    <scope>NUCLEOTIDE SEQUENCE</scope>
    <source>
        <strain evidence="1">Z13</strain>
    </source>
</reference>
<name>A0ACD4DEA6_9NOCA</name>
<dbReference type="EMBL" id="CP107551">
    <property type="protein sequence ID" value="UYP18316.1"/>
    <property type="molecule type" value="Genomic_DNA"/>
</dbReference>
<sequence>MPRSRSTSLSLSSSASRFATTTAATAVLAAALTACGAGTEAGSAPTGDPQPGGTLRYGLSQAPTCADPAQSGTNQTIYVVRQVVDSLTDQDPATGEIVPWLAESWESNEDGTQFTFRLKDGVTFSDGTPFTAESVKKNFDAIVNTLGGVKAPSAVGYLAGYTGTTVVDDRTAQVNFSAPNAPFLQATATVQLGLLSDADTAKSAEERCAGELSGTGPFVFEDYQQDKSATLVKRTGYAWGSEAFGHDGEAYLDRIEFTIVPESGVRTGSLASGQLDAVSDALPQDAPQIEGTGGRILTTPNPGLPFGFQPNVGRGVLADPAVRSALVPAIDRQELVDTVLGPDFRPATGTLASATPGYVELDEVTYDPAKAQQILDEAGWVPGPDGIRVKDGQRLSFPVLFSSVFAGNQAILELVQQQLRAVGIDLQLDLVSTPESTARQNSGDYESNYYNSTRADGDILRTAFGLEGRNLNKRGPIPELDDVLNRQLSTTDPAARAELIGQAQQLVLDNGLWIPTVELSQAIGAGPNVADLKFEASARLQFFDTWLSE</sequence>